<keyword evidence="4" id="KW-1185">Reference proteome</keyword>
<dbReference type="PROSITE" id="PS51125">
    <property type="entry name" value="NHL"/>
    <property type="match status" value="2"/>
</dbReference>
<dbReference type="PANTHER" id="PTHR24104">
    <property type="entry name" value="E3 UBIQUITIN-PROTEIN LIGASE NHLRC1-RELATED"/>
    <property type="match status" value="1"/>
</dbReference>
<evidence type="ECO:0000313" key="3">
    <source>
        <dbReference type="EMBL" id="RUS81997.1"/>
    </source>
</evidence>
<dbReference type="InterPro" id="IPR050952">
    <property type="entry name" value="TRIM-NHL_E3_ligases"/>
</dbReference>
<dbReference type="SUPFAM" id="SSF101898">
    <property type="entry name" value="NHL repeat"/>
    <property type="match status" value="1"/>
</dbReference>
<evidence type="ECO:0000313" key="4">
    <source>
        <dbReference type="Proteomes" id="UP000271974"/>
    </source>
</evidence>
<organism evidence="3 4">
    <name type="scientific">Elysia chlorotica</name>
    <name type="common">Eastern emerald elysia</name>
    <name type="synonym">Sea slug</name>
    <dbReference type="NCBI Taxonomy" id="188477"/>
    <lineage>
        <taxon>Eukaryota</taxon>
        <taxon>Metazoa</taxon>
        <taxon>Spiralia</taxon>
        <taxon>Lophotrochozoa</taxon>
        <taxon>Mollusca</taxon>
        <taxon>Gastropoda</taxon>
        <taxon>Heterobranchia</taxon>
        <taxon>Euthyneura</taxon>
        <taxon>Panpulmonata</taxon>
        <taxon>Sacoglossa</taxon>
        <taxon>Placobranchoidea</taxon>
        <taxon>Plakobranchidae</taxon>
        <taxon>Elysia</taxon>
    </lineage>
</organism>
<proteinExistence type="predicted"/>
<accession>A0A3S0ZNI7</accession>
<comment type="caution">
    <text evidence="3">The sequence shown here is derived from an EMBL/GenBank/DDBJ whole genome shotgun (WGS) entry which is preliminary data.</text>
</comment>
<dbReference type="GO" id="GO:0061630">
    <property type="term" value="F:ubiquitin protein ligase activity"/>
    <property type="evidence" value="ECO:0007669"/>
    <property type="project" value="TreeGrafter"/>
</dbReference>
<evidence type="ECO:0000256" key="2">
    <source>
        <dbReference type="PROSITE-ProRule" id="PRU00504"/>
    </source>
</evidence>
<dbReference type="Gene3D" id="2.40.10.500">
    <property type="match status" value="1"/>
</dbReference>
<dbReference type="InterPro" id="IPR001258">
    <property type="entry name" value="NHL_repeat"/>
</dbReference>
<dbReference type="AlphaFoldDB" id="A0A3S0ZNI7"/>
<feature type="repeat" description="NHL" evidence="2">
    <location>
        <begin position="110"/>
        <end position="140"/>
    </location>
</feature>
<protein>
    <recommendedName>
        <fullName evidence="5">SMP-30/Gluconolactonase/LRE-like region domain-containing protein</fullName>
    </recommendedName>
</protein>
<dbReference type="InterPro" id="IPR011042">
    <property type="entry name" value="6-blade_b-propeller_TolB-like"/>
</dbReference>
<dbReference type="Gene3D" id="2.120.10.30">
    <property type="entry name" value="TolB, C-terminal domain"/>
    <property type="match status" value="1"/>
</dbReference>
<dbReference type="GO" id="GO:0000209">
    <property type="term" value="P:protein polyubiquitination"/>
    <property type="evidence" value="ECO:0007669"/>
    <property type="project" value="TreeGrafter"/>
</dbReference>
<dbReference type="CDD" id="cd05819">
    <property type="entry name" value="NHL"/>
    <property type="match status" value="1"/>
</dbReference>
<gene>
    <name evidence="3" type="ORF">EGW08_010224</name>
</gene>
<dbReference type="Proteomes" id="UP000271974">
    <property type="component" value="Unassembled WGS sequence"/>
</dbReference>
<dbReference type="STRING" id="188477.A0A3S0ZNI7"/>
<feature type="repeat" description="NHL" evidence="2">
    <location>
        <begin position="144"/>
        <end position="187"/>
    </location>
</feature>
<evidence type="ECO:0000256" key="1">
    <source>
        <dbReference type="ARBA" id="ARBA00022737"/>
    </source>
</evidence>
<dbReference type="OrthoDB" id="10039644at2759"/>
<evidence type="ECO:0008006" key="5">
    <source>
        <dbReference type="Google" id="ProtNLM"/>
    </source>
</evidence>
<name>A0A3S0ZNI7_ELYCH</name>
<sequence>MEPGSEPWATCFTPDGDLAVTLKRQGCVSLWSPSGEPISEFGHEHLSGPSGIQCDKDGNFMVADEETDEVFVFDNQGQLLKQLYESDSQGKKNTDRETLFYSSSKRPPSFSKPRYICLTPQGNYAISDSANHYIKIFDSSFKLLTKFGGYGRKDGQFKFPYGVASDEEGKLYVADHFNSRVSLFSKDGEFIEHVLTADDQMKKPKGLAVKNGLLYVTYGDLRANKVAVYKINRA</sequence>
<keyword evidence="1" id="KW-0677">Repeat</keyword>
<dbReference type="GO" id="GO:0043161">
    <property type="term" value="P:proteasome-mediated ubiquitin-dependent protein catabolic process"/>
    <property type="evidence" value="ECO:0007669"/>
    <property type="project" value="TreeGrafter"/>
</dbReference>
<reference evidence="3 4" key="1">
    <citation type="submission" date="2019-01" db="EMBL/GenBank/DDBJ databases">
        <title>A draft genome assembly of the solar-powered sea slug Elysia chlorotica.</title>
        <authorList>
            <person name="Cai H."/>
            <person name="Li Q."/>
            <person name="Fang X."/>
            <person name="Li J."/>
            <person name="Curtis N.E."/>
            <person name="Altenburger A."/>
            <person name="Shibata T."/>
            <person name="Feng M."/>
            <person name="Maeda T."/>
            <person name="Schwartz J.A."/>
            <person name="Shigenobu S."/>
            <person name="Lundholm N."/>
            <person name="Nishiyama T."/>
            <person name="Yang H."/>
            <person name="Hasebe M."/>
            <person name="Li S."/>
            <person name="Pierce S.K."/>
            <person name="Wang J."/>
        </authorList>
    </citation>
    <scope>NUCLEOTIDE SEQUENCE [LARGE SCALE GENOMIC DNA]</scope>
    <source>
        <strain evidence="3">EC2010</strain>
        <tissue evidence="3">Whole organism of an adult</tissue>
    </source>
</reference>
<dbReference type="EMBL" id="RQTK01000309">
    <property type="protein sequence ID" value="RUS81997.1"/>
    <property type="molecule type" value="Genomic_DNA"/>
</dbReference>
<dbReference type="PANTHER" id="PTHR24104:SF59">
    <property type="entry name" value="TRIPARTITE MOTIF-CONTAINING PROTEIN 2-LIKE"/>
    <property type="match status" value="1"/>
</dbReference>